<dbReference type="InterPro" id="IPR001279">
    <property type="entry name" value="Metallo-B-lactamas"/>
</dbReference>
<dbReference type="AlphaFoldDB" id="A0A7C3Z1F8"/>
<evidence type="ECO:0000256" key="1">
    <source>
        <dbReference type="PROSITE-ProRule" id="PRU00339"/>
    </source>
</evidence>
<proteinExistence type="predicted"/>
<dbReference type="Pfam" id="PF00753">
    <property type="entry name" value="Lactamase_B"/>
    <property type="match status" value="1"/>
</dbReference>
<feature type="domain" description="Metallo-beta-lactamase" evidence="2">
    <location>
        <begin position="42"/>
        <end position="217"/>
    </location>
</feature>
<reference evidence="3" key="1">
    <citation type="journal article" date="2020" name="mSystems">
        <title>Genome- and Community-Level Interaction Insights into Carbon Utilization and Element Cycling Functions of Hydrothermarchaeota in Hydrothermal Sediment.</title>
        <authorList>
            <person name="Zhou Z."/>
            <person name="Liu Y."/>
            <person name="Xu W."/>
            <person name="Pan J."/>
            <person name="Luo Z.H."/>
            <person name="Li M."/>
        </authorList>
    </citation>
    <scope>NUCLEOTIDE SEQUENCE [LARGE SCALE GENOMIC DNA]</scope>
    <source>
        <strain evidence="3">SpSt-897</strain>
    </source>
</reference>
<dbReference type="SMART" id="SM00849">
    <property type="entry name" value="Lactamase_B"/>
    <property type="match status" value="1"/>
</dbReference>
<dbReference type="GO" id="GO:0016787">
    <property type="term" value="F:hydrolase activity"/>
    <property type="evidence" value="ECO:0007669"/>
    <property type="project" value="UniProtKB-KW"/>
</dbReference>
<feature type="repeat" description="TPR" evidence="1">
    <location>
        <begin position="312"/>
        <end position="345"/>
    </location>
</feature>
<dbReference type="PROSITE" id="PS50005">
    <property type="entry name" value="TPR"/>
    <property type="match status" value="1"/>
</dbReference>
<dbReference type="InterPro" id="IPR019734">
    <property type="entry name" value="TPR_rpt"/>
</dbReference>
<dbReference type="Gene3D" id="1.25.40.10">
    <property type="entry name" value="Tetratricopeptide repeat domain"/>
    <property type="match status" value="1"/>
</dbReference>
<sequence>MEEDKNLFESHVEDSWENVGKLLNISNPLFDQTLFLMGYDFSSNIYLIKGEYCSLIDPGNDYMAFMQMLHYGIKPPDIKKIALTHGHHDHAMGAIELVRGYRGYADQLEVEVFMHEAGPVELKEMLRHLGFAVTELKGGETINLSGFDLEVIRTPGHTIDGLCFYHAPTRTLFSGDTVLPLAMAEPDGKVAGGRLDHYFYSVRSLLKRDIDHIFPGHGGLSPNIGRWVVEETYDGLIKKMVGLEAPFLEGAAQLAEKGLLEEALFYVNKALAANEEDSDALEFKAVLLNDLGRAAEALEVYDRILAQKPGHVRMLLGKGCALLGLGRYEDSLPWFREAMKHEPQSQEAQIYQGMALYLAGRLEEAMALPAFRAEFASRLKTELEKLSQEKGPKEDPSLLSVR</sequence>
<dbReference type="Pfam" id="PF13432">
    <property type="entry name" value="TPR_16"/>
    <property type="match status" value="2"/>
</dbReference>
<dbReference type="Gene3D" id="3.60.15.10">
    <property type="entry name" value="Ribonuclease Z/Hydroxyacylglutathione hydrolase-like"/>
    <property type="match status" value="1"/>
</dbReference>
<dbReference type="PANTHER" id="PTHR23131">
    <property type="entry name" value="ENDORIBONUCLEASE LACTB2"/>
    <property type="match status" value="1"/>
</dbReference>
<keyword evidence="3" id="KW-0378">Hydrolase</keyword>
<dbReference type="SMART" id="SM00028">
    <property type="entry name" value="TPR"/>
    <property type="match status" value="3"/>
</dbReference>
<dbReference type="CDD" id="cd06262">
    <property type="entry name" value="metallo-hydrolase-like_MBL-fold"/>
    <property type="match status" value="1"/>
</dbReference>
<dbReference type="EMBL" id="DTMF01000207">
    <property type="protein sequence ID" value="HGF34369.1"/>
    <property type="molecule type" value="Genomic_DNA"/>
</dbReference>
<gene>
    <name evidence="3" type="ORF">ENW96_08275</name>
</gene>
<evidence type="ECO:0000313" key="3">
    <source>
        <dbReference type="EMBL" id="HGF34369.1"/>
    </source>
</evidence>
<accession>A0A7C3Z1F8</accession>
<organism evidence="3">
    <name type="scientific">Desulfobacca acetoxidans</name>
    <dbReference type="NCBI Taxonomy" id="60893"/>
    <lineage>
        <taxon>Bacteria</taxon>
        <taxon>Pseudomonadati</taxon>
        <taxon>Thermodesulfobacteriota</taxon>
        <taxon>Desulfobaccia</taxon>
        <taxon>Desulfobaccales</taxon>
        <taxon>Desulfobaccaceae</taxon>
        <taxon>Desulfobacca</taxon>
    </lineage>
</organism>
<dbReference type="InterPro" id="IPR011990">
    <property type="entry name" value="TPR-like_helical_dom_sf"/>
</dbReference>
<keyword evidence="1" id="KW-0802">TPR repeat</keyword>
<dbReference type="InterPro" id="IPR050662">
    <property type="entry name" value="Sec-metab_biosynth-thioest"/>
</dbReference>
<comment type="caution">
    <text evidence="3">The sequence shown here is derived from an EMBL/GenBank/DDBJ whole genome shotgun (WGS) entry which is preliminary data.</text>
</comment>
<dbReference type="SUPFAM" id="SSF56281">
    <property type="entry name" value="Metallo-hydrolase/oxidoreductase"/>
    <property type="match status" value="1"/>
</dbReference>
<dbReference type="InterPro" id="IPR036866">
    <property type="entry name" value="RibonucZ/Hydroxyglut_hydro"/>
</dbReference>
<dbReference type="SUPFAM" id="SSF48452">
    <property type="entry name" value="TPR-like"/>
    <property type="match status" value="1"/>
</dbReference>
<protein>
    <submittedName>
        <fullName evidence="3">MBL fold metallo-hydrolase</fullName>
    </submittedName>
</protein>
<name>A0A7C3Z1F8_9BACT</name>
<evidence type="ECO:0000259" key="2">
    <source>
        <dbReference type="SMART" id="SM00849"/>
    </source>
</evidence>